<dbReference type="EMBL" id="BSND01000004">
    <property type="protein sequence ID" value="GLP99124.1"/>
    <property type="molecule type" value="Genomic_DNA"/>
</dbReference>
<keyword evidence="3" id="KW-1185">Reference proteome</keyword>
<proteinExistence type="predicted"/>
<sequence>MDVEHLSKEDRLRLLNSIYVAHPDAEKILKKIERCHESRTISSEPRSMSLTGETGSGKTTLIEQYMLRHPTLETAKTTTIPIFKSIIQPNTSIRDFIISVLKSLVSRVSNQREDDVSDELLKGSLPAIRKRLYKYIAVAEVKLIILDEFQHLISSKSKKVLNDIADTIKTIINETKVPVILVGTTKANEVFVENPEMARRISEKIRLKPFSISSEEELKTYRKFLAHIDKSLPFIKLSNLAQLEMSIRFFAASNGYIDDTMRIIQDAGYSAIHANNDAINLEDLADAFENNPGQNQQAEGNPFIASYDELKKWACIENAQMGIPHKPSSLRKTSDIF</sequence>
<accession>A0ABQ5TU87</accession>
<protein>
    <submittedName>
        <fullName evidence="2">Transposase</fullName>
    </submittedName>
</protein>
<dbReference type="SUPFAM" id="SSF52540">
    <property type="entry name" value="P-loop containing nucleoside triphosphate hydrolases"/>
    <property type="match status" value="1"/>
</dbReference>
<dbReference type="Pfam" id="PF05621">
    <property type="entry name" value="TniB"/>
    <property type="match status" value="1"/>
</dbReference>
<dbReference type="Proteomes" id="UP001161423">
    <property type="component" value="Unassembled WGS sequence"/>
</dbReference>
<reference evidence="2" key="2">
    <citation type="submission" date="2023-01" db="EMBL/GenBank/DDBJ databases">
        <title>Draft genome sequence of Methylophaga thalassica strain NBRC 102424.</title>
        <authorList>
            <person name="Sun Q."/>
            <person name="Mori K."/>
        </authorList>
    </citation>
    <scope>NUCLEOTIDE SEQUENCE</scope>
    <source>
        <strain evidence="2">NBRC 102424</strain>
    </source>
</reference>
<comment type="caution">
    <text evidence="2">The sequence shown here is derived from an EMBL/GenBank/DDBJ whole genome shotgun (WGS) entry which is preliminary data.</text>
</comment>
<gene>
    <name evidence="2" type="ORF">GCM10007891_09780</name>
</gene>
<dbReference type="InterPro" id="IPR027417">
    <property type="entry name" value="P-loop_NTPase"/>
</dbReference>
<evidence type="ECO:0000313" key="2">
    <source>
        <dbReference type="EMBL" id="GLP99124.1"/>
    </source>
</evidence>
<name>A0ABQ5TU87_9GAMM</name>
<feature type="domain" description="AAA+ ATPase" evidence="1">
    <location>
        <begin position="44"/>
        <end position="211"/>
    </location>
</feature>
<reference evidence="2" key="1">
    <citation type="journal article" date="2014" name="Int. J. Syst. Evol. Microbiol.">
        <title>Complete genome of a new Firmicutes species belonging to the dominant human colonic microbiota ('Ruminococcus bicirculans') reveals two chromosomes and a selective capacity to utilize plant glucans.</title>
        <authorList>
            <consortium name="NISC Comparative Sequencing Program"/>
            <person name="Wegmann U."/>
            <person name="Louis P."/>
            <person name="Goesmann A."/>
            <person name="Henrissat B."/>
            <person name="Duncan S.H."/>
            <person name="Flint H.J."/>
        </authorList>
    </citation>
    <scope>NUCLEOTIDE SEQUENCE</scope>
    <source>
        <strain evidence="2">NBRC 102424</strain>
    </source>
</reference>
<dbReference type="Gene3D" id="3.40.50.300">
    <property type="entry name" value="P-loop containing nucleotide triphosphate hydrolases"/>
    <property type="match status" value="1"/>
</dbReference>
<dbReference type="InterPro" id="IPR003593">
    <property type="entry name" value="AAA+_ATPase"/>
</dbReference>
<dbReference type="SMART" id="SM00382">
    <property type="entry name" value="AAA"/>
    <property type="match status" value="1"/>
</dbReference>
<dbReference type="InterPro" id="IPR008868">
    <property type="entry name" value="TniB"/>
</dbReference>
<evidence type="ECO:0000313" key="3">
    <source>
        <dbReference type="Proteomes" id="UP001161423"/>
    </source>
</evidence>
<organism evidence="2 3">
    <name type="scientific">Methylophaga thalassica</name>
    <dbReference type="NCBI Taxonomy" id="40223"/>
    <lineage>
        <taxon>Bacteria</taxon>
        <taxon>Pseudomonadati</taxon>
        <taxon>Pseudomonadota</taxon>
        <taxon>Gammaproteobacteria</taxon>
        <taxon>Thiotrichales</taxon>
        <taxon>Piscirickettsiaceae</taxon>
        <taxon>Methylophaga</taxon>
    </lineage>
</organism>
<evidence type="ECO:0000259" key="1">
    <source>
        <dbReference type="SMART" id="SM00382"/>
    </source>
</evidence>